<dbReference type="PANTHER" id="PTHR12110">
    <property type="entry name" value="HYDROXYPYRUVATE ISOMERASE"/>
    <property type="match status" value="1"/>
</dbReference>
<gene>
    <name evidence="2" type="ORF">DF168_00442</name>
</gene>
<dbReference type="PANTHER" id="PTHR12110:SF21">
    <property type="entry name" value="XYLOSE ISOMERASE-LIKE TIM BARREL DOMAIN-CONTAINING PROTEIN"/>
    <property type="match status" value="1"/>
</dbReference>
<dbReference type="InterPro" id="IPR036237">
    <property type="entry name" value="Xyl_isomerase-like_sf"/>
</dbReference>
<dbReference type="EMBL" id="CP029803">
    <property type="protein sequence ID" value="AWT59261.1"/>
    <property type="molecule type" value="Genomic_DNA"/>
</dbReference>
<evidence type="ECO:0000313" key="3">
    <source>
        <dbReference type="Proteomes" id="UP000247465"/>
    </source>
</evidence>
<proteinExistence type="predicted"/>
<dbReference type="InterPro" id="IPR050312">
    <property type="entry name" value="IolE/XylAMocC-like"/>
</dbReference>
<dbReference type="Proteomes" id="UP000247465">
    <property type="component" value="Chromosome"/>
</dbReference>
<feature type="domain" description="Xylose isomerase-like TIM barrel" evidence="1">
    <location>
        <begin position="65"/>
        <end position="271"/>
    </location>
</feature>
<dbReference type="Gene3D" id="3.20.20.150">
    <property type="entry name" value="Divalent-metal-dependent TIM barrel enzymes"/>
    <property type="match status" value="1"/>
</dbReference>
<dbReference type="KEGG" id="mtar:DF168_00442"/>
<dbReference type="Pfam" id="PF01261">
    <property type="entry name" value="AP_endonuc_2"/>
    <property type="match status" value="1"/>
</dbReference>
<dbReference type="SUPFAM" id="SSF51658">
    <property type="entry name" value="Xylose isomerase-like"/>
    <property type="match status" value="1"/>
</dbReference>
<organism evidence="2 3">
    <name type="scientific">Candidatus Moanibacter tarae</name>
    <dbReference type="NCBI Taxonomy" id="2200854"/>
    <lineage>
        <taxon>Bacteria</taxon>
        <taxon>Pseudomonadati</taxon>
        <taxon>Verrucomicrobiota</taxon>
        <taxon>Opitutia</taxon>
        <taxon>Puniceicoccales</taxon>
        <taxon>Puniceicoccales incertae sedis</taxon>
        <taxon>Candidatus Moanibacter</taxon>
    </lineage>
</organism>
<sequence length="313" mass="35284">MTETTQAMNEPMRSYMDVGLIHFMAFPETMGGDGPILETLKKIAVDPYFSAVAVSWIKDPEIRKQACRMLQLAQMRVVYGAHPSLLSQSLNPNDLDEKRRQNAVDELKKGIDEAYEIGAESFVFLSREYTSEEIDQSLTKLIDSTRELCNYAKSKGELKILLEVFDHEVDKKSLIGPAALAKRYSEEVCKDFENFGLVVDLSHIPIIGETNEEAILPVQSHLAAADIGNCLLSDTSSPRYGDHHPWFAFPGGENGVEELTKFLKILLDIEFLNKENPPIVSFEVKPMEDDDPDVVIANAKRTLDRAWARLYRD</sequence>
<dbReference type="AlphaFoldDB" id="A0A2Z4ABM8"/>
<reference evidence="2 3" key="1">
    <citation type="submission" date="2018-06" db="EMBL/GenBank/DDBJ databases">
        <title>Draft Genome Sequence of a Novel Marine Bacterium Related to the Verrucomicrobia.</title>
        <authorList>
            <person name="Vosseberg J."/>
            <person name="Martijn J."/>
            <person name="Ettema T.J.G."/>
        </authorList>
    </citation>
    <scope>NUCLEOTIDE SEQUENCE [LARGE SCALE GENOMIC DNA]</scope>
    <source>
        <strain evidence="2">TARA_B100001123</strain>
    </source>
</reference>
<evidence type="ECO:0000313" key="2">
    <source>
        <dbReference type="EMBL" id="AWT59261.1"/>
    </source>
</evidence>
<evidence type="ECO:0000259" key="1">
    <source>
        <dbReference type="Pfam" id="PF01261"/>
    </source>
</evidence>
<protein>
    <recommendedName>
        <fullName evidence="1">Xylose isomerase-like TIM barrel domain-containing protein</fullName>
    </recommendedName>
</protein>
<name>A0A2Z4ABM8_9BACT</name>
<dbReference type="InterPro" id="IPR013022">
    <property type="entry name" value="Xyl_isomerase-like_TIM-brl"/>
</dbReference>
<accession>A0A2Z4ABM8</accession>